<comment type="caution">
    <text evidence="2">The sequence shown here is derived from an EMBL/GenBank/DDBJ whole genome shotgun (WGS) entry which is preliminary data.</text>
</comment>
<dbReference type="EMBL" id="BMAT01009968">
    <property type="protein sequence ID" value="GFS17044.1"/>
    <property type="molecule type" value="Genomic_DNA"/>
</dbReference>
<reference evidence="2 3" key="1">
    <citation type="journal article" date="2021" name="Elife">
        <title>Chloroplast acquisition without the gene transfer in kleptoplastic sea slugs, Plakobranchus ocellatus.</title>
        <authorList>
            <person name="Maeda T."/>
            <person name="Takahashi S."/>
            <person name="Yoshida T."/>
            <person name="Shimamura S."/>
            <person name="Takaki Y."/>
            <person name="Nagai Y."/>
            <person name="Toyoda A."/>
            <person name="Suzuki Y."/>
            <person name="Arimoto A."/>
            <person name="Ishii H."/>
            <person name="Satoh N."/>
            <person name="Nishiyama T."/>
            <person name="Hasebe M."/>
            <person name="Maruyama T."/>
            <person name="Minagawa J."/>
            <person name="Obokata J."/>
            <person name="Shigenobu S."/>
        </authorList>
    </citation>
    <scope>NUCLEOTIDE SEQUENCE [LARGE SCALE GENOMIC DNA]</scope>
</reference>
<keyword evidence="1" id="KW-0812">Transmembrane</keyword>
<feature type="transmembrane region" description="Helical" evidence="1">
    <location>
        <begin position="71"/>
        <end position="96"/>
    </location>
</feature>
<dbReference type="AlphaFoldDB" id="A0AAV4J2P1"/>
<gene>
    <name evidence="2" type="ORF">ElyMa_004971400</name>
</gene>
<keyword evidence="1" id="KW-0472">Membrane</keyword>
<keyword evidence="1" id="KW-1133">Transmembrane helix</keyword>
<evidence type="ECO:0000313" key="3">
    <source>
        <dbReference type="Proteomes" id="UP000762676"/>
    </source>
</evidence>
<keyword evidence="3" id="KW-1185">Reference proteome</keyword>
<feature type="transmembrane region" description="Helical" evidence="1">
    <location>
        <begin position="41"/>
        <end position="65"/>
    </location>
</feature>
<sequence>MNIERQASCANCQAKTLYLSVESNVCSFRLFGTAHQHTSSVLVVVVREVVEVVVVVVVVVIVVVVEVVVVVVVVVAVVVVVVVKVAAAAVVGPALWPSGKTLAQRSGGAWFDSRPSQTKDFKRGISS</sequence>
<proteinExistence type="predicted"/>
<organism evidence="2 3">
    <name type="scientific">Elysia marginata</name>
    <dbReference type="NCBI Taxonomy" id="1093978"/>
    <lineage>
        <taxon>Eukaryota</taxon>
        <taxon>Metazoa</taxon>
        <taxon>Spiralia</taxon>
        <taxon>Lophotrochozoa</taxon>
        <taxon>Mollusca</taxon>
        <taxon>Gastropoda</taxon>
        <taxon>Heterobranchia</taxon>
        <taxon>Euthyneura</taxon>
        <taxon>Panpulmonata</taxon>
        <taxon>Sacoglossa</taxon>
        <taxon>Placobranchoidea</taxon>
        <taxon>Plakobranchidae</taxon>
        <taxon>Elysia</taxon>
    </lineage>
</organism>
<name>A0AAV4J2P1_9GAST</name>
<dbReference type="Proteomes" id="UP000762676">
    <property type="component" value="Unassembled WGS sequence"/>
</dbReference>
<evidence type="ECO:0008006" key="4">
    <source>
        <dbReference type="Google" id="ProtNLM"/>
    </source>
</evidence>
<accession>A0AAV4J2P1</accession>
<evidence type="ECO:0000313" key="2">
    <source>
        <dbReference type="EMBL" id="GFS17044.1"/>
    </source>
</evidence>
<evidence type="ECO:0000256" key="1">
    <source>
        <dbReference type="SAM" id="Phobius"/>
    </source>
</evidence>
<protein>
    <recommendedName>
        <fullName evidence="4">LITAF domain-containing protein</fullName>
    </recommendedName>
</protein>